<keyword evidence="4" id="KW-1185">Reference proteome</keyword>
<protein>
    <submittedName>
        <fullName evidence="3">Uncharacterized protein</fullName>
    </submittedName>
</protein>
<feature type="compositionally biased region" description="Low complexity" evidence="1">
    <location>
        <begin position="449"/>
        <end position="463"/>
    </location>
</feature>
<comment type="caution">
    <text evidence="3">The sequence shown here is derived from an EMBL/GenBank/DDBJ whole genome shotgun (WGS) entry which is preliminary data.</text>
</comment>
<dbReference type="AlphaFoldDB" id="A0AAW1PMY6"/>
<keyword evidence="2" id="KW-0732">Signal</keyword>
<reference evidence="3 4" key="1">
    <citation type="journal article" date="2024" name="Nat. Commun.">
        <title>Phylogenomics reveals the evolutionary origins of lichenization in chlorophyte algae.</title>
        <authorList>
            <person name="Puginier C."/>
            <person name="Libourel C."/>
            <person name="Otte J."/>
            <person name="Skaloud P."/>
            <person name="Haon M."/>
            <person name="Grisel S."/>
            <person name="Petersen M."/>
            <person name="Berrin J.G."/>
            <person name="Delaux P.M."/>
            <person name="Dal Grande F."/>
            <person name="Keller J."/>
        </authorList>
    </citation>
    <scope>NUCLEOTIDE SEQUENCE [LARGE SCALE GENOMIC DNA]</scope>
    <source>
        <strain evidence="3 4">SAG 2036</strain>
    </source>
</reference>
<accession>A0AAW1PMY6</accession>
<evidence type="ECO:0000256" key="1">
    <source>
        <dbReference type="SAM" id="MobiDB-lite"/>
    </source>
</evidence>
<gene>
    <name evidence="3" type="ORF">WJX73_002000</name>
</gene>
<proteinExistence type="predicted"/>
<evidence type="ECO:0000313" key="3">
    <source>
        <dbReference type="EMBL" id="KAK9809479.1"/>
    </source>
</evidence>
<feature type="signal peptide" evidence="2">
    <location>
        <begin position="1"/>
        <end position="30"/>
    </location>
</feature>
<feature type="region of interest" description="Disordered" evidence="1">
    <location>
        <begin position="414"/>
        <end position="463"/>
    </location>
</feature>
<evidence type="ECO:0000256" key="2">
    <source>
        <dbReference type="SAM" id="SignalP"/>
    </source>
</evidence>
<feature type="chain" id="PRO_5043407772" evidence="2">
    <location>
        <begin position="31"/>
        <end position="463"/>
    </location>
</feature>
<dbReference type="EMBL" id="JALJOQ010000019">
    <property type="protein sequence ID" value="KAK9809479.1"/>
    <property type="molecule type" value="Genomic_DNA"/>
</dbReference>
<organism evidence="3 4">
    <name type="scientific">Symbiochloris irregularis</name>
    <dbReference type="NCBI Taxonomy" id="706552"/>
    <lineage>
        <taxon>Eukaryota</taxon>
        <taxon>Viridiplantae</taxon>
        <taxon>Chlorophyta</taxon>
        <taxon>core chlorophytes</taxon>
        <taxon>Trebouxiophyceae</taxon>
        <taxon>Trebouxiales</taxon>
        <taxon>Trebouxiaceae</taxon>
        <taxon>Symbiochloris</taxon>
    </lineage>
</organism>
<evidence type="ECO:0000313" key="4">
    <source>
        <dbReference type="Proteomes" id="UP001465755"/>
    </source>
</evidence>
<name>A0AAW1PMY6_9CHLO</name>
<sequence length="463" mass="49034">MRTIPCVARAWLSWKAHLLLFLLSSSLATAQPSSASPPSAIRDGILPLSPGGGLAGFGNVTYERITDDSISWGLTTLEAQLDPFSGGLQSDTTTAPLVQIAPDIYWLSYVFSGARCGVVSFNDSCSNSLTWFIAEFEPIRESYAEGTAPAIQTIIDSYGVNASVCLSNCSNQAFPLEADVYYTMGITNSNMTSECAFSFKLDIYSFATCESSNALTGLPASEPQSFAPSPGPDITPGIVPGLIFAHWAYVSNDDDSSSLDMMPEQTFFHDAAVITNAHCIAFAIWTPTEPAANLPLYNAYLFSQQGLTEGLYSNVTYSFFRTGTRVLADCSGATCNAVFGQWTGAYNLSPKETYHLVALPLEPIRNGSAQQQVFQLVQAFTSDAKCASLQQRASSSAPMPAGAAALISAIGIEESSPDTPGLTPSAPQTQDNLQNEHDANVNGSHNPLAAAIAASDAQSAAPL</sequence>
<dbReference type="Proteomes" id="UP001465755">
    <property type="component" value="Unassembled WGS sequence"/>
</dbReference>